<gene>
    <name evidence="1" type="ORF">QEZ41_09415</name>
</gene>
<dbReference type="EMBL" id="JAUCDY010000011">
    <property type="protein sequence ID" value="MDM7858489.1"/>
    <property type="molecule type" value="Genomic_DNA"/>
</dbReference>
<keyword evidence="1" id="KW-0808">Transferase</keyword>
<reference evidence="1 2" key="1">
    <citation type="submission" date="2023-06" db="EMBL/GenBank/DDBJ databases">
        <title>Thiopseudomonas sp. CY1220 draft genome sequence.</title>
        <authorList>
            <person name="Zhao G."/>
            <person name="An M."/>
        </authorList>
    </citation>
    <scope>NUCLEOTIDE SEQUENCE [LARGE SCALE GENOMIC DNA]</scope>
    <source>
        <strain evidence="1 2">CY1220</strain>
    </source>
</reference>
<dbReference type="SUPFAM" id="SSF53756">
    <property type="entry name" value="UDP-Glycosyltransferase/glycogen phosphorylase"/>
    <property type="match status" value="1"/>
</dbReference>
<keyword evidence="1" id="KW-0328">Glycosyltransferase</keyword>
<name>A0ABT7SQN6_9GAMM</name>
<proteinExistence type="predicted"/>
<dbReference type="EC" id="2.4.-.-" evidence="1"/>
<evidence type="ECO:0000313" key="2">
    <source>
        <dbReference type="Proteomes" id="UP001241056"/>
    </source>
</evidence>
<protein>
    <submittedName>
        <fullName evidence="1">Glycosyltransferase</fullName>
        <ecNumber evidence="1">2.4.-.-</ecNumber>
    </submittedName>
</protein>
<organism evidence="1 2">
    <name type="scientific">Thiopseudomonas acetoxidans</name>
    <dbReference type="NCBI Taxonomy" id="3041622"/>
    <lineage>
        <taxon>Bacteria</taxon>
        <taxon>Pseudomonadati</taxon>
        <taxon>Pseudomonadota</taxon>
        <taxon>Gammaproteobacteria</taxon>
        <taxon>Pseudomonadales</taxon>
        <taxon>Pseudomonadaceae</taxon>
        <taxon>Thiopseudomonas</taxon>
    </lineage>
</organism>
<keyword evidence="2" id="KW-1185">Reference proteome</keyword>
<dbReference type="Gene3D" id="3.40.50.2000">
    <property type="entry name" value="Glycogen Phosphorylase B"/>
    <property type="match status" value="1"/>
</dbReference>
<dbReference type="PANTHER" id="PTHR12526">
    <property type="entry name" value="GLYCOSYLTRANSFERASE"/>
    <property type="match status" value="1"/>
</dbReference>
<evidence type="ECO:0000313" key="1">
    <source>
        <dbReference type="EMBL" id="MDM7858489.1"/>
    </source>
</evidence>
<dbReference type="Pfam" id="PF13692">
    <property type="entry name" value="Glyco_trans_1_4"/>
    <property type="match status" value="1"/>
</dbReference>
<accession>A0ABT7SQN6</accession>
<sequence length="206" mass="22786">MGVAPEQVQSHQPLEPGYIERYLSSPAMKVIHAGTIGITNALEVFFAAAERLQDNTSIQFVLVGEGALKQQFIEQYGQLPNVVFAPKVNRHQVPAVLEHADVVYFSAFPSKDWYYGQSLNKLIDYMLSGTPVVASYSGYPSMINEASCGYFVPAGDAEKLAERLLQIAQMPVEQRAEMGQKGKEWLLENRAYAVLAEYFAEAVFGA</sequence>
<comment type="caution">
    <text evidence="1">The sequence shown here is derived from an EMBL/GenBank/DDBJ whole genome shotgun (WGS) entry which is preliminary data.</text>
</comment>
<dbReference type="RefSeq" id="WP_289411209.1">
    <property type="nucleotide sequence ID" value="NZ_JAUCDY010000011.1"/>
</dbReference>
<dbReference type="Proteomes" id="UP001241056">
    <property type="component" value="Unassembled WGS sequence"/>
</dbReference>
<dbReference type="GO" id="GO:0016757">
    <property type="term" value="F:glycosyltransferase activity"/>
    <property type="evidence" value="ECO:0007669"/>
    <property type="project" value="UniProtKB-KW"/>
</dbReference>